<feature type="chain" id="PRO_5015130787" description="glucan endo-1,3-beta-D-glucosidase" evidence="8">
    <location>
        <begin position="27"/>
        <end position="369"/>
    </location>
</feature>
<evidence type="ECO:0000256" key="6">
    <source>
        <dbReference type="RuleBase" id="RU004335"/>
    </source>
</evidence>
<dbReference type="InterPro" id="IPR044965">
    <property type="entry name" value="Glyco_hydro_17_plant"/>
</dbReference>
<dbReference type="OrthoDB" id="1938138at2759"/>
<organism evidence="9 10">
    <name type="scientific">Gossypium barbadense</name>
    <name type="common">Sea Island cotton</name>
    <name type="synonym">Hibiscus barbadensis</name>
    <dbReference type="NCBI Taxonomy" id="3634"/>
    <lineage>
        <taxon>Eukaryota</taxon>
        <taxon>Viridiplantae</taxon>
        <taxon>Streptophyta</taxon>
        <taxon>Embryophyta</taxon>
        <taxon>Tracheophyta</taxon>
        <taxon>Spermatophyta</taxon>
        <taxon>Magnoliopsida</taxon>
        <taxon>eudicotyledons</taxon>
        <taxon>Gunneridae</taxon>
        <taxon>Pentapetalae</taxon>
        <taxon>rosids</taxon>
        <taxon>malvids</taxon>
        <taxon>Malvales</taxon>
        <taxon>Malvaceae</taxon>
        <taxon>Malvoideae</taxon>
        <taxon>Gossypium</taxon>
    </lineage>
</organism>
<dbReference type="Proteomes" id="UP000239757">
    <property type="component" value="Unassembled WGS sequence"/>
</dbReference>
<dbReference type="GO" id="GO:0042973">
    <property type="term" value="F:glucan endo-1,3-beta-D-glucosidase activity"/>
    <property type="evidence" value="ECO:0007669"/>
    <property type="project" value="UniProtKB-EC"/>
</dbReference>
<name>A0A2P5X512_GOSBA</name>
<dbReference type="EMBL" id="KZ665651">
    <property type="protein sequence ID" value="PPR98430.1"/>
    <property type="molecule type" value="Genomic_DNA"/>
</dbReference>
<dbReference type="InterPro" id="IPR017853">
    <property type="entry name" value="GH"/>
</dbReference>
<sequence length="369" mass="40643">MKSLTSLQLFLLLLTTVFNLFSSTASIGVNYGMVSDNLPSPTEVANFIKTKTIFDSVKIFDTNPDVLRAFANTGITMTVTIPNGEIPNLANEGAASAWVNANIQPFHPQTKIKYISIGNEIVLIGNPAHIYGLVPAMRTLTEALRKAGPQFQDIKVTSAHALNMFQGLTVPSLARFRVDLTETFFKPVLQFHQQNKSPFMINPYPYFELNVMSNNIDFAVFRKTPTVFDPASKKTYSNALDSLLDKTYTAMSALGFGDVDIVIGETGWPSLGDPGNKAADMDNAASYNGHLIRKITGLAEFFWDRKWKICVCAVDVAPPQTVNVDRPDWLSLSGTISKSVAKKILTIVHILLPMMTFEDFVYSIVVDAA</sequence>
<accession>A0A2P5X512</accession>
<evidence type="ECO:0000256" key="3">
    <source>
        <dbReference type="ARBA" id="ARBA00012780"/>
    </source>
</evidence>
<comment type="catalytic activity">
    <reaction evidence="1">
        <text>Hydrolysis of (1-&gt;3)-beta-D-glucosidic linkages in (1-&gt;3)-beta-D-glucans.</text>
        <dbReference type="EC" id="3.2.1.39"/>
    </reaction>
</comment>
<dbReference type="Pfam" id="PF00332">
    <property type="entry name" value="Glyco_hydro_17"/>
    <property type="match status" value="1"/>
</dbReference>
<dbReference type="PANTHER" id="PTHR32227">
    <property type="entry name" value="GLUCAN ENDO-1,3-BETA-GLUCOSIDASE BG1-RELATED-RELATED"/>
    <property type="match status" value="1"/>
</dbReference>
<evidence type="ECO:0000256" key="8">
    <source>
        <dbReference type="SAM" id="SignalP"/>
    </source>
</evidence>
<evidence type="ECO:0000313" key="9">
    <source>
        <dbReference type="EMBL" id="PPR98430.1"/>
    </source>
</evidence>
<comment type="similarity">
    <text evidence="2 6">Belongs to the glycosyl hydrolase 17 family.</text>
</comment>
<dbReference type="EC" id="3.2.1.39" evidence="3"/>
<keyword evidence="8" id="KW-0732">Signal</keyword>
<dbReference type="AlphaFoldDB" id="A0A2P5X512"/>
<proteinExistence type="inferred from homology"/>
<gene>
    <name evidence="9" type="ORF">GOBAR_AA22242</name>
</gene>
<protein>
    <recommendedName>
        <fullName evidence="3">glucan endo-1,3-beta-D-glucosidase</fullName>
        <ecNumber evidence="3">3.2.1.39</ecNumber>
    </recommendedName>
</protein>
<evidence type="ECO:0000256" key="7">
    <source>
        <dbReference type="RuleBase" id="RU004336"/>
    </source>
</evidence>
<evidence type="ECO:0000256" key="4">
    <source>
        <dbReference type="ARBA" id="ARBA00022801"/>
    </source>
</evidence>
<dbReference type="PROSITE" id="PS00587">
    <property type="entry name" value="GLYCOSYL_HYDROL_F17"/>
    <property type="match status" value="1"/>
</dbReference>
<keyword evidence="4 7" id="KW-0378">Hydrolase</keyword>
<dbReference type="GO" id="GO:0005975">
    <property type="term" value="P:carbohydrate metabolic process"/>
    <property type="evidence" value="ECO:0007669"/>
    <property type="project" value="InterPro"/>
</dbReference>
<keyword evidence="5 7" id="KW-0326">Glycosidase</keyword>
<dbReference type="InterPro" id="IPR000490">
    <property type="entry name" value="Glyco_hydro_17"/>
</dbReference>
<dbReference type="Gene3D" id="3.20.20.80">
    <property type="entry name" value="Glycosidases"/>
    <property type="match status" value="1"/>
</dbReference>
<evidence type="ECO:0000256" key="1">
    <source>
        <dbReference type="ARBA" id="ARBA00000382"/>
    </source>
</evidence>
<dbReference type="SUPFAM" id="SSF51445">
    <property type="entry name" value="(Trans)glycosidases"/>
    <property type="match status" value="1"/>
</dbReference>
<evidence type="ECO:0000256" key="5">
    <source>
        <dbReference type="ARBA" id="ARBA00023295"/>
    </source>
</evidence>
<feature type="signal peptide" evidence="8">
    <location>
        <begin position="1"/>
        <end position="26"/>
    </location>
</feature>
<evidence type="ECO:0000256" key="2">
    <source>
        <dbReference type="ARBA" id="ARBA00008773"/>
    </source>
</evidence>
<reference evidence="9 10" key="1">
    <citation type="submission" date="2015-01" db="EMBL/GenBank/DDBJ databases">
        <title>Genome of allotetraploid Gossypium barbadense reveals genomic plasticity and fiber elongation in cotton evolution.</title>
        <authorList>
            <person name="Chen X."/>
            <person name="Liu X."/>
            <person name="Zhao B."/>
            <person name="Zheng H."/>
            <person name="Hu Y."/>
            <person name="Lu G."/>
            <person name="Yang C."/>
            <person name="Chen J."/>
            <person name="Shan C."/>
            <person name="Zhang L."/>
            <person name="Zhou Y."/>
            <person name="Wang L."/>
            <person name="Guo W."/>
            <person name="Bai Y."/>
            <person name="Ruan J."/>
            <person name="Shangguan X."/>
            <person name="Mao Y."/>
            <person name="Jiang J."/>
            <person name="Zhu Y."/>
            <person name="Lei J."/>
            <person name="Kang H."/>
            <person name="Chen S."/>
            <person name="He X."/>
            <person name="Wang R."/>
            <person name="Wang Y."/>
            <person name="Chen J."/>
            <person name="Wang L."/>
            <person name="Yu S."/>
            <person name="Wang B."/>
            <person name="Wei J."/>
            <person name="Song S."/>
            <person name="Lu X."/>
            <person name="Gao Z."/>
            <person name="Gu W."/>
            <person name="Deng X."/>
            <person name="Ma D."/>
            <person name="Wang S."/>
            <person name="Liang W."/>
            <person name="Fang L."/>
            <person name="Cai C."/>
            <person name="Zhu X."/>
            <person name="Zhou B."/>
            <person name="Zhang Y."/>
            <person name="Chen Z."/>
            <person name="Xu S."/>
            <person name="Zhu R."/>
            <person name="Wang S."/>
            <person name="Zhang T."/>
            <person name="Zhao G."/>
        </authorList>
    </citation>
    <scope>NUCLEOTIDE SEQUENCE [LARGE SCALE GENOMIC DNA]</scope>
    <source>
        <strain evidence="10">cv. Xinhai21</strain>
        <tissue evidence="9">Leaf</tissue>
    </source>
</reference>
<evidence type="ECO:0000313" key="10">
    <source>
        <dbReference type="Proteomes" id="UP000239757"/>
    </source>
</evidence>